<dbReference type="RefSeq" id="WP_190596756.1">
    <property type="nucleotide sequence ID" value="NZ_JADEVV010000027.1"/>
</dbReference>
<proteinExistence type="predicted"/>
<reference evidence="1 2" key="1">
    <citation type="submission" date="2020-10" db="EMBL/GenBank/DDBJ databases">
        <authorList>
            <person name="Castelo-Branco R."/>
            <person name="Eusebio N."/>
            <person name="Adriana R."/>
            <person name="Vieira A."/>
            <person name="Brugerolle De Fraissinette N."/>
            <person name="Rezende De Castro R."/>
            <person name="Schneider M.P."/>
            <person name="Vasconcelos V."/>
            <person name="Leao P.N."/>
        </authorList>
    </citation>
    <scope>NUCLEOTIDE SEQUENCE [LARGE SCALE GENOMIC DNA]</scope>
    <source>
        <strain evidence="1 2">LEGE 00031</strain>
    </source>
</reference>
<comment type="caution">
    <text evidence="1">The sequence shown here is derived from an EMBL/GenBank/DDBJ whole genome shotgun (WGS) entry which is preliminary data.</text>
</comment>
<keyword evidence="2" id="KW-1185">Reference proteome</keyword>
<dbReference type="Proteomes" id="UP000658720">
    <property type="component" value="Unassembled WGS sequence"/>
</dbReference>
<protein>
    <submittedName>
        <fullName evidence="1">Uncharacterized protein</fullName>
    </submittedName>
</protein>
<evidence type="ECO:0000313" key="1">
    <source>
        <dbReference type="EMBL" id="MBE9254290.1"/>
    </source>
</evidence>
<dbReference type="EMBL" id="JADEVV010000027">
    <property type="protein sequence ID" value="MBE9254290.1"/>
    <property type="molecule type" value="Genomic_DNA"/>
</dbReference>
<organism evidence="1 2">
    <name type="scientific">Synechocystis salina LEGE 00031</name>
    <dbReference type="NCBI Taxonomy" id="1828736"/>
    <lineage>
        <taxon>Bacteria</taxon>
        <taxon>Bacillati</taxon>
        <taxon>Cyanobacteriota</taxon>
        <taxon>Cyanophyceae</taxon>
        <taxon>Synechococcales</taxon>
        <taxon>Merismopediaceae</taxon>
        <taxon>Synechocystis</taxon>
    </lineage>
</organism>
<evidence type="ECO:0000313" key="2">
    <source>
        <dbReference type="Proteomes" id="UP000658720"/>
    </source>
</evidence>
<name>A0ABR9VSF0_9SYNC</name>
<accession>A0ABR9VSF0</accession>
<sequence>MNFDLSKLSSIKVESLVQQGLDTILNRQAKAEALSAEKVSLIKKSLDQKGELYRLPPSHKFTIAAYQVRYQNSVGSILITLDNLREFNKMLDQEILQEASKGHLRKADRYIRQKRNVDITTYTHRIKGYRVTQAKAKILTWIIDWDFHKQSSDESSYGSGTARALMQELAVSFLDHPDAKNSRQDYLDAIMTLNWVKEILQTAKPFYSHSQITHKIIYHHHLDS</sequence>
<gene>
    <name evidence="1" type="ORF">IQ217_10640</name>
</gene>